<protein>
    <submittedName>
        <fullName evidence="1">Type III secretion inner rod protein HrpB2</fullName>
    </submittedName>
</protein>
<dbReference type="Pfam" id="PF09487">
    <property type="entry name" value="HrpB2"/>
    <property type="match status" value="1"/>
</dbReference>
<gene>
    <name evidence="1" type="primary">hrpB2</name>
    <name evidence="1" type="ORF">AAW51_1137</name>
</gene>
<proteinExistence type="predicted"/>
<dbReference type="RefSeq" id="WP_047193829.1">
    <property type="nucleotide sequence ID" value="NZ_CP011371.1"/>
</dbReference>
<reference evidence="1 2" key="1">
    <citation type="submission" date="2015-05" db="EMBL/GenBank/DDBJ databases">
        <authorList>
            <person name="Tang B."/>
            <person name="Yu Y."/>
        </authorList>
    </citation>
    <scope>NUCLEOTIDE SEQUENCE [LARGE SCALE GENOMIC DNA]</scope>
    <source>
        <strain evidence="1 2">DSM 7029</strain>
    </source>
</reference>
<dbReference type="AlphaFoldDB" id="A0A0G3BIN4"/>
<dbReference type="EMBL" id="CP011371">
    <property type="protein sequence ID" value="AKJ27828.1"/>
    <property type="molecule type" value="Genomic_DNA"/>
</dbReference>
<accession>A0A0G3BIN4</accession>
<name>A0A0G3BIN4_9BURK</name>
<evidence type="ECO:0000313" key="1">
    <source>
        <dbReference type="EMBL" id="AKJ27828.1"/>
    </source>
</evidence>
<dbReference type="STRING" id="413882.AAW51_1137"/>
<evidence type="ECO:0000313" key="2">
    <source>
        <dbReference type="Proteomes" id="UP000035352"/>
    </source>
</evidence>
<dbReference type="InterPro" id="IPR013391">
    <property type="entry name" value="T3SS_HrpB2"/>
</dbReference>
<sequence>MSIPAIPPIEGVLETVKTGTGAGGPLPDAAMTEKFQALMGSGDRSGPDVGSTDGPNALGKVMERQEALMRSDEQALRNLATNAPNMSIAELNLATLEISRSITASGFKMQASTAIAQGSNKSLQSLLKNQ</sequence>
<dbReference type="KEGG" id="pbh:AAW51_1137"/>
<organism evidence="1 2">
    <name type="scientific">Caldimonas brevitalea</name>
    <dbReference type="NCBI Taxonomy" id="413882"/>
    <lineage>
        <taxon>Bacteria</taxon>
        <taxon>Pseudomonadati</taxon>
        <taxon>Pseudomonadota</taxon>
        <taxon>Betaproteobacteria</taxon>
        <taxon>Burkholderiales</taxon>
        <taxon>Sphaerotilaceae</taxon>
        <taxon>Caldimonas</taxon>
    </lineage>
</organism>
<keyword evidence="2" id="KW-1185">Reference proteome</keyword>
<dbReference type="Proteomes" id="UP000035352">
    <property type="component" value="Chromosome"/>
</dbReference>